<organism evidence="2 3">
    <name type="scientific">Alkalicoccus saliphilus</name>
    <dbReference type="NCBI Taxonomy" id="200989"/>
    <lineage>
        <taxon>Bacteria</taxon>
        <taxon>Bacillati</taxon>
        <taxon>Bacillota</taxon>
        <taxon>Bacilli</taxon>
        <taxon>Bacillales</taxon>
        <taxon>Bacillaceae</taxon>
        <taxon>Alkalicoccus</taxon>
    </lineage>
</organism>
<dbReference type="GO" id="GO:0010181">
    <property type="term" value="F:FMN binding"/>
    <property type="evidence" value="ECO:0007669"/>
    <property type="project" value="InterPro"/>
</dbReference>
<evidence type="ECO:0000259" key="1">
    <source>
        <dbReference type="PROSITE" id="PS50902"/>
    </source>
</evidence>
<dbReference type="GO" id="GO:0016651">
    <property type="term" value="F:oxidoreductase activity, acting on NAD(P)H"/>
    <property type="evidence" value="ECO:0007669"/>
    <property type="project" value="UniProtKB-ARBA"/>
</dbReference>
<reference evidence="2 3" key="1">
    <citation type="submission" date="2018-03" db="EMBL/GenBank/DDBJ databases">
        <title>Alkalicoccus saliphilus sp. nov., isolated from a mineral pool.</title>
        <authorList>
            <person name="Zhao B."/>
        </authorList>
    </citation>
    <scope>NUCLEOTIDE SEQUENCE [LARGE SCALE GENOMIC DNA]</scope>
    <source>
        <strain evidence="2 3">6AG</strain>
    </source>
</reference>
<dbReference type="Proteomes" id="UP000240509">
    <property type="component" value="Unassembled WGS sequence"/>
</dbReference>
<dbReference type="AlphaFoldDB" id="A0A2T4U6L8"/>
<dbReference type="Gene3D" id="3.40.50.360">
    <property type="match status" value="1"/>
</dbReference>
<sequence>MRNVKNSVIVYYSWVGSTETVAEEIHRRTNFDMQKIEETTKRRFGKFAGAAMAAVIGLKSRIKPMDFELQDYENVFFGAQVWAGRTAPAVNNYLKKASFKNKNVWLFLTKGDEKIPQQVIDSITKRIEKKGGRVVDSMAVTSHWEPKTNIPLAPEEVQEPVEAWLKKEGFL</sequence>
<dbReference type="PANTHER" id="PTHR39201">
    <property type="entry name" value="EXPORTED PROTEIN-RELATED"/>
    <property type="match status" value="1"/>
</dbReference>
<dbReference type="SUPFAM" id="SSF52218">
    <property type="entry name" value="Flavoproteins"/>
    <property type="match status" value="1"/>
</dbReference>
<accession>A0A2T4U6L8</accession>
<dbReference type="InterPro" id="IPR008254">
    <property type="entry name" value="Flavodoxin/NO_synth"/>
</dbReference>
<evidence type="ECO:0000313" key="2">
    <source>
        <dbReference type="EMBL" id="PTL39040.1"/>
    </source>
</evidence>
<dbReference type="PROSITE" id="PS50902">
    <property type="entry name" value="FLAVODOXIN_LIKE"/>
    <property type="match status" value="1"/>
</dbReference>
<dbReference type="InterPro" id="IPR029039">
    <property type="entry name" value="Flavoprotein-like_sf"/>
</dbReference>
<protein>
    <recommendedName>
        <fullName evidence="1">Flavodoxin-like domain-containing protein</fullName>
    </recommendedName>
</protein>
<dbReference type="PANTHER" id="PTHR39201:SF1">
    <property type="entry name" value="FLAVODOXIN-LIKE DOMAIN-CONTAINING PROTEIN"/>
    <property type="match status" value="1"/>
</dbReference>
<name>A0A2T4U6L8_9BACI</name>
<proteinExistence type="predicted"/>
<dbReference type="EMBL" id="PZJJ01000010">
    <property type="protein sequence ID" value="PTL39040.1"/>
    <property type="molecule type" value="Genomic_DNA"/>
</dbReference>
<comment type="caution">
    <text evidence="2">The sequence shown here is derived from an EMBL/GenBank/DDBJ whole genome shotgun (WGS) entry which is preliminary data.</text>
</comment>
<evidence type="ECO:0000313" key="3">
    <source>
        <dbReference type="Proteomes" id="UP000240509"/>
    </source>
</evidence>
<feature type="domain" description="Flavodoxin-like" evidence="1">
    <location>
        <begin position="7"/>
        <end position="169"/>
    </location>
</feature>
<keyword evidence="3" id="KW-1185">Reference proteome</keyword>
<gene>
    <name evidence="2" type="ORF">C6Y45_07610</name>
</gene>